<gene>
    <name evidence="2" type="ORF">J8273_0145</name>
</gene>
<dbReference type="EMBL" id="JAHDYR010000012">
    <property type="protein sequence ID" value="KAG9394937.1"/>
    <property type="molecule type" value="Genomic_DNA"/>
</dbReference>
<proteinExistence type="predicted"/>
<keyword evidence="1" id="KW-0812">Transmembrane</keyword>
<reference evidence="2" key="1">
    <citation type="submission" date="2021-05" db="EMBL/GenBank/DDBJ databases">
        <title>A free-living protist that lacks canonical eukaryotic 1 DNA replication and segregation systems.</title>
        <authorList>
            <person name="Salas-Leiva D.E."/>
            <person name="Tromer E.C."/>
            <person name="Curtis B.A."/>
            <person name="Jerlstrom-Hultqvist J."/>
            <person name="Kolisko M."/>
            <person name="Yi Z."/>
            <person name="Salas-Leiva J.S."/>
            <person name="Gallot-Lavallee L."/>
            <person name="Kops G.J.P.L."/>
            <person name="Archibald J.M."/>
            <person name="Simpson A.G.B."/>
            <person name="Roger A.J."/>
        </authorList>
    </citation>
    <scope>NUCLEOTIDE SEQUENCE</scope>
    <source>
        <strain evidence="2">BICM</strain>
    </source>
</reference>
<protein>
    <submittedName>
        <fullName evidence="2">Uncharacterized protein</fullName>
    </submittedName>
</protein>
<name>A0A8J6B8I8_9EUKA</name>
<sequence length="175" mass="20556">MFEQTRFAIRSRNLRIRVCRFARILGVFTFLFYLAGFVTCIMELDIEHMIWTLLYMPFVIAITALYEEVPSSAILLRIEPVLHLFHFGLRGVIYILMALPIILRLPVAWIVFMWTQWRVNGFVTYAIVVAEDLFAWWYLPGAVCQIVTGILYIIAKGRKEDGDDIPQYHRVMRGY</sequence>
<evidence type="ECO:0000313" key="3">
    <source>
        <dbReference type="Proteomes" id="UP000717585"/>
    </source>
</evidence>
<feature type="transmembrane region" description="Helical" evidence="1">
    <location>
        <begin position="48"/>
        <end position="66"/>
    </location>
</feature>
<accession>A0A8J6B8I8</accession>
<keyword evidence="3" id="KW-1185">Reference proteome</keyword>
<feature type="transmembrane region" description="Helical" evidence="1">
    <location>
        <begin position="21"/>
        <end position="42"/>
    </location>
</feature>
<dbReference type="Proteomes" id="UP000717585">
    <property type="component" value="Unassembled WGS sequence"/>
</dbReference>
<evidence type="ECO:0000313" key="2">
    <source>
        <dbReference type="EMBL" id="KAG9394937.1"/>
    </source>
</evidence>
<feature type="transmembrane region" description="Helical" evidence="1">
    <location>
        <begin position="134"/>
        <end position="155"/>
    </location>
</feature>
<keyword evidence="1" id="KW-1133">Transmembrane helix</keyword>
<dbReference type="AlphaFoldDB" id="A0A8J6B8I8"/>
<evidence type="ECO:0000256" key="1">
    <source>
        <dbReference type="SAM" id="Phobius"/>
    </source>
</evidence>
<organism evidence="2 3">
    <name type="scientific">Carpediemonas membranifera</name>
    <dbReference type="NCBI Taxonomy" id="201153"/>
    <lineage>
        <taxon>Eukaryota</taxon>
        <taxon>Metamonada</taxon>
        <taxon>Carpediemonas-like organisms</taxon>
        <taxon>Carpediemonas</taxon>
    </lineage>
</organism>
<comment type="caution">
    <text evidence="2">The sequence shown here is derived from an EMBL/GenBank/DDBJ whole genome shotgun (WGS) entry which is preliminary data.</text>
</comment>
<feature type="transmembrane region" description="Helical" evidence="1">
    <location>
        <begin position="87"/>
        <end position="114"/>
    </location>
</feature>
<keyword evidence="1" id="KW-0472">Membrane</keyword>